<accession>A0ABS5VWF3</accession>
<organism evidence="1 2">
    <name type="scientific">Chryseosolibacter indicus</name>
    <dbReference type="NCBI Taxonomy" id="2782351"/>
    <lineage>
        <taxon>Bacteria</taxon>
        <taxon>Pseudomonadati</taxon>
        <taxon>Bacteroidota</taxon>
        <taxon>Cytophagia</taxon>
        <taxon>Cytophagales</taxon>
        <taxon>Chryseotaleaceae</taxon>
        <taxon>Chryseosolibacter</taxon>
    </lineage>
</organism>
<evidence type="ECO:0000313" key="2">
    <source>
        <dbReference type="Proteomes" id="UP000772618"/>
    </source>
</evidence>
<evidence type="ECO:0000313" key="1">
    <source>
        <dbReference type="EMBL" id="MBT1705744.1"/>
    </source>
</evidence>
<name>A0ABS5VWF3_9BACT</name>
<gene>
    <name evidence="1" type="ORF">KK060_20810</name>
</gene>
<sequence>MKYLILISSFCFSYNCIAQSAKDFIIGTQLDLIKSDYDVYFSKAQAGLEVNYFITEQYTATAGLEIWTDDETSAVVGMRWYPIVDGFIRLRGLIGANDVSIGGGWAKPFSETWRVEAITDFYFEGNFSIRVGLAYLFRKKKY</sequence>
<reference evidence="1 2" key="1">
    <citation type="submission" date="2021-05" db="EMBL/GenBank/DDBJ databases">
        <title>A Polyphasic approach of four new species of the genus Ohtaekwangia: Ohtaekwangia histidinii sp. nov., Ohtaekwangia cretensis sp. nov., Ohtaekwangia indiensis sp. nov., Ohtaekwangia reichenbachii sp. nov. from diverse environment.</title>
        <authorList>
            <person name="Octaviana S."/>
        </authorList>
    </citation>
    <scope>NUCLEOTIDE SEQUENCE [LARGE SCALE GENOMIC DNA]</scope>
    <source>
        <strain evidence="1 2">PWU20</strain>
    </source>
</reference>
<dbReference type="RefSeq" id="WP_254155815.1">
    <property type="nucleotide sequence ID" value="NZ_JAHESD010000066.1"/>
</dbReference>
<protein>
    <recommendedName>
        <fullName evidence="3">Outer membrane protein beta-barrel domain-containing protein</fullName>
    </recommendedName>
</protein>
<keyword evidence="2" id="KW-1185">Reference proteome</keyword>
<evidence type="ECO:0008006" key="3">
    <source>
        <dbReference type="Google" id="ProtNLM"/>
    </source>
</evidence>
<proteinExistence type="predicted"/>
<dbReference type="Proteomes" id="UP000772618">
    <property type="component" value="Unassembled WGS sequence"/>
</dbReference>
<comment type="caution">
    <text evidence="1">The sequence shown here is derived from an EMBL/GenBank/DDBJ whole genome shotgun (WGS) entry which is preliminary data.</text>
</comment>
<dbReference type="EMBL" id="JAHESD010000066">
    <property type="protein sequence ID" value="MBT1705744.1"/>
    <property type="molecule type" value="Genomic_DNA"/>
</dbReference>